<organism evidence="18 19">
    <name type="scientific">Sutcliffiella horikoshii</name>
    <dbReference type="NCBI Taxonomy" id="79883"/>
    <lineage>
        <taxon>Bacteria</taxon>
        <taxon>Bacillati</taxon>
        <taxon>Bacillota</taxon>
        <taxon>Bacilli</taxon>
        <taxon>Bacillales</taxon>
        <taxon>Bacillaceae</taxon>
        <taxon>Sutcliffiella</taxon>
    </lineage>
</organism>
<feature type="binding site" evidence="14 15">
    <location>
        <position position="78"/>
    </location>
    <ligand>
        <name>a divalent metal cation</name>
        <dbReference type="ChEBI" id="CHEBI:60240"/>
    </ligand>
</feature>
<evidence type="ECO:0000313" key="19">
    <source>
        <dbReference type="Proteomes" id="UP000324517"/>
    </source>
</evidence>
<dbReference type="NCBIfam" id="NF000595">
    <property type="entry name" value="PRK00015.1-3"/>
    <property type="match status" value="1"/>
</dbReference>
<evidence type="ECO:0000313" key="18">
    <source>
        <dbReference type="EMBL" id="TYS72829.1"/>
    </source>
</evidence>
<dbReference type="InterPro" id="IPR024567">
    <property type="entry name" value="RNase_HII/HIII_dom"/>
</dbReference>
<feature type="binding site" evidence="14 15">
    <location>
        <position position="79"/>
    </location>
    <ligand>
        <name>a divalent metal cation</name>
        <dbReference type="ChEBI" id="CHEBI:60240"/>
    </ligand>
</feature>
<dbReference type="Pfam" id="PF01351">
    <property type="entry name" value="RNase_HII"/>
    <property type="match status" value="1"/>
</dbReference>
<evidence type="ECO:0000256" key="11">
    <source>
        <dbReference type="ARBA" id="ARBA00022759"/>
    </source>
</evidence>
<feature type="binding site" evidence="14 15">
    <location>
        <position position="170"/>
    </location>
    <ligand>
        <name>a divalent metal cation</name>
        <dbReference type="ChEBI" id="CHEBI:60240"/>
    </ligand>
</feature>
<dbReference type="PANTHER" id="PTHR10954">
    <property type="entry name" value="RIBONUCLEASE H2 SUBUNIT A"/>
    <property type="match status" value="1"/>
</dbReference>
<sequence>MEKKSIKDIERLLVGIKSENDPFLLSIREDQRKGVQTLLKRWEKKRLETQQLLEQFEEMKKYERPLWDKGCRYIAGIDEVGRGPLAGPVVAAAVILPEDFHLPGLTDSKKLSAQKREHFFRYVKEHAISYGIGIIDSREIDQVNIYEATKLAMVQAVKDLHHTPEHLLIDAMKLDLDIEQTSIIKGDATSISIAAASVLAKETRDTYMKNLAKEFPDYGFDKNMGYGTPEHLLALQETGVTREHRQSFSPVKEMVD</sequence>
<comment type="cofactor">
    <cofactor evidence="14 15">
        <name>Mn(2+)</name>
        <dbReference type="ChEBI" id="CHEBI:29035"/>
    </cofactor>
    <cofactor evidence="14 15">
        <name>Mg(2+)</name>
        <dbReference type="ChEBI" id="CHEBI:18420"/>
    </cofactor>
    <text evidence="14 15">Manganese or magnesium. Binds 1 divalent metal ion per monomer in the absence of substrate. May bind a second metal ion after substrate binding.</text>
</comment>
<comment type="subcellular location">
    <subcellularLocation>
        <location evidence="4 14">Cytoplasm</location>
    </subcellularLocation>
</comment>
<dbReference type="EC" id="3.1.26.4" evidence="6 14"/>
<dbReference type="GO" id="GO:0043137">
    <property type="term" value="P:DNA replication, removal of RNA primer"/>
    <property type="evidence" value="ECO:0007669"/>
    <property type="project" value="TreeGrafter"/>
</dbReference>
<protein>
    <recommendedName>
        <fullName evidence="7 14">Ribonuclease HII</fullName>
        <shortName evidence="14">RNase HII</shortName>
        <ecNumber evidence="6 14">3.1.26.4</ecNumber>
    </recommendedName>
</protein>
<dbReference type="InterPro" id="IPR036397">
    <property type="entry name" value="RNaseH_sf"/>
</dbReference>
<evidence type="ECO:0000256" key="5">
    <source>
        <dbReference type="ARBA" id="ARBA00007383"/>
    </source>
</evidence>
<evidence type="ECO:0000256" key="4">
    <source>
        <dbReference type="ARBA" id="ARBA00004496"/>
    </source>
</evidence>
<dbReference type="InterPro" id="IPR012337">
    <property type="entry name" value="RNaseH-like_sf"/>
</dbReference>
<keyword evidence="9 14" id="KW-0540">Nuclease</keyword>
<keyword evidence="11 14" id="KW-0255">Endonuclease</keyword>
<evidence type="ECO:0000256" key="10">
    <source>
        <dbReference type="ARBA" id="ARBA00022723"/>
    </source>
</evidence>
<evidence type="ECO:0000256" key="13">
    <source>
        <dbReference type="ARBA" id="ARBA00023211"/>
    </source>
</evidence>
<evidence type="ECO:0000259" key="17">
    <source>
        <dbReference type="PROSITE" id="PS51975"/>
    </source>
</evidence>
<dbReference type="GO" id="GO:0032299">
    <property type="term" value="C:ribonuclease H2 complex"/>
    <property type="evidence" value="ECO:0007669"/>
    <property type="project" value="TreeGrafter"/>
</dbReference>
<dbReference type="GO" id="GO:0030145">
    <property type="term" value="F:manganese ion binding"/>
    <property type="evidence" value="ECO:0007669"/>
    <property type="project" value="UniProtKB-UniRule"/>
</dbReference>
<evidence type="ECO:0000256" key="8">
    <source>
        <dbReference type="ARBA" id="ARBA00022490"/>
    </source>
</evidence>
<evidence type="ECO:0000256" key="9">
    <source>
        <dbReference type="ARBA" id="ARBA00022722"/>
    </source>
</evidence>
<comment type="caution">
    <text evidence="18">The sequence shown here is derived from an EMBL/GenBank/DDBJ whole genome shotgun (WGS) entry which is preliminary data.</text>
</comment>
<dbReference type="Proteomes" id="UP000324517">
    <property type="component" value="Unassembled WGS sequence"/>
</dbReference>
<evidence type="ECO:0000256" key="2">
    <source>
        <dbReference type="ARBA" id="ARBA00001946"/>
    </source>
</evidence>
<dbReference type="RefSeq" id="WP_148978852.1">
    <property type="nucleotide sequence ID" value="NZ_JBNILI010000002.1"/>
</dbReference>
<dbReference type="InterPro" id="IPR001352">
    <property type="entry name" value="RNase_HII/HIII"/>
</dbReference>
<keyword evidence="10 14" id="KW-0479">Metal-binding</keyword>
<reference evidence="18 19" key="1">
    <citation type="submission" date="2019-08" db="EMBL/GenBank/DDBJ databases">
        <title>Bacillus genomes from the desert of Cuatro Cienegas, Coahuila.</title>
        <authorList>
            <person name="Olmedo-Alvarez G."/>
        </authorList>
    </citation>
    <scope>NUCLEOTIDE SEQUENCE [LARGE SCALE GENOMIC DNA]</scope>
    <source>
        <strain evidence="18 19">CH98b_3T</strain>
    </source>
</reference>
<evidence type="ECO:0000256" key="7">
    <source>
        <dbReference type="ARBA" id="ARBA00019179"/>
    </source>
</evidence>
<evidence type="ECO:0000256" key="12">
    <source>
        <dbReference type="ARBA" id="ARBA00022801"/>
    </source>
</evidence>
<dbReference type="AlphaFoldDB" id="A0A5D4TBT9"/>
<dbReference type="EMBL" id="VTET01000003">
    <property type="protein sequence ID" value="TYS72829.1"/>
    <property type="molecule type" value="Genomic_DNA"/>
</dbReference>
<name>A0A5D4TBT9_9BACI</name>
<comment type="similarity">
    <text evidence="5 14 16">Belongs to the RNase HII family.</text>
</comment>
<keyword evidence="8 14" id="KW-0963">Cytoplasm</keyword>
<dbReference type="Gene3D" id="3.30.420.10">
    <property type="entry name" value="Ribonuclease H-like superfamily/Ribonuclease H"/>
    <property type="match status" value="1"/>
</dbReference>
<evidence type="ECO:0000256" key="16">
    <source>
        <dbReference type="RuleBase" id="RU003515"/>
    </source>
</evidence>
<gene>
    <name evidence="14" type="primary">rnhB</name>
    <name evidence="18" type="ORF">FZC75_07070</name>
</gene>
<comment type="catalytic activity">
    <reaction evidence="1 14 15 16">
        <text>Endonucleolytic cleavage to 5'-phosphomonoester.</text>
        <dbReference type="EC" id="3.1.26.4"/>
    </reaction>
</comment>
<dbReference type="GO" id="GO:0005737">
    <property type="term" value="C:cytoplasm"/>
    <property type="evidence" value="ECO:0007669"/>
    <property type="project" value="UniProtKB-SubCell"/>
</dbReference>
<accession>A0A5D4TBT9</accession>
<evidence type="ECO:0000256" key="6">
    <source>
        <dbReference type="ARBA" id="ARBA00012180"/>
    </source>
</evidence>
<keyword evidence="13 14" id="KW-0464">Manganese</keyword>
<keyword evidence="12 14" id="KW-0378">Hydrolase</keyword>
<dbReference type="GO" id="GO:0006298">
    <property type="term" value="P:mismatch repair"/>
    <property type="evidence" value="ECO:0007669"/>
    <property type="project" value="TreeGrafter"/>
</dbReference>
<dbReference type="GO" id="GO:0003723">
    <property type="term" value="F:RNA binding"/>
    <property type="evidence" value="ECO:0007669"/>
    <property type="project" value="UniProtKB-UniRule"/>
</dbReference>
<dbReference type="OrthoDB" id="9803420at2"/>
<proteinExistence type="inferred from homology"/>
<evidence type="ECO:0000256" key="1">
    <source>
        <dbReference type="ARBA" id="ARBA00000077"/>
    </source>
</evidence>
<dbReference type="PROSITE" id="PS51975">
    <property type="entry name" value="RNASE_H_2"/>
    <property type="match status" value="1"/>
</dbReference>
<comment type="function">
    <text evidence="3 14 16">Endonuclease that specifically degrades the RNA of RNA-DNA hybrids.</text>
</comment>
<dbReference type="PANTHER" id="PTHR10954:SF18">
    <property type="entry name" value="RIBONUCLEASE HII"/>
    <property type="match status" value="1"/>
</dbReference>
<dbReference type="CDD" id="cd07182">
    <property type="entry name" value="RNase_HII_bacteria_HII_like"/>
    <property type="match status" value="1"/>
</dbReference>
<evidence type="ECO:0000256" key="3">
    <source>
        <dbReference type="ARBA" id="ARBA00004065"/>
    </source>
</evidence>
<dbReference type="HAMAP" id="MF_00052_B">
    <property type="entry name" value="RNase_HII_B"/>
    <property type="match status" value="1"/>
</dbReference>
<evidence type="ECO:0000256" key="14">
    <source>
        <dbReference type="HAMAP-Rule" id="MF_00052"/>
    </source>
</evidence>
<dbReference type="FunFam" id="3.30.420.10:FF:000006">
    <property type="entry name" value="Ribonuclease HII"/>
    <property type="match status" value="1"/>
</dbReference>
<feature type="domain" description="RNase H type-2" evidence="17">
    <location>
        <begin position="72"/>
        <end position="256"/>
    </location>
</feature>
<evidence type="ECO:0000256" key="15">
    <source>
        <dbReference type="PROSITE-ProRule" id="PRU01319"/>
    </source>
</evidence>
<comment type="cofactor">
    <cofactor evidence="2">
        <name>Mg(2+)</name>
        <dbReference type="ChEBI" id="CHEBI:18420"/>
    </cofactor>
</comment>
<dbReference type="GO" id="GO:0004523">
    <property type="term" value="F:RNA-DNA hybrid ribonuclease activity"/>
    <property type="evidence" value="ECO:0007669"/>
    <property type="project" value="UniProtKB-UniRule"/>
</dbReference>
<dbReference type="InterPro" id="IPR022898">
    <property type="entry name" value="RNase_HII"/>
</dbReference>
<dbReference type="SUPFAM" id="SSF53098">
    <property type="entry name" value="Ribonuclease H-like"/>
    <property type="match status" value="1"/>
</dbReference>
<dbReference type="NCBIfam" id="NF000594">
    <property type="entry name" value="PRK00015.1-1"/>
    <property type="match status" value="1"/>
</dbReference>